<dbReference type="AlphaFoldDB" id="A0A7H9BYJ0"/>
<protein>
    <submittedName>
        <fullName evidence="1">DUF982 domain-containing protein</fullName>
    </submittedName>
</protein>
<dbReference type="Gene3D" id="6.10.250.730">
    <property type="match status" value="1"/>
</dbReference>
<gene>
    <name evidence="1" type="ORF">HYQ43_17015</name>
</gene>
<dbReference type="Proteomes" id="UP000509322">
    <property type="component" value="Chromosome 2"/>
</dbReference>
<organism evidence="1 2">
    <name type="scientific">Paracoccus pantotrophus</name>
    <name type="common">Thiosphaera pantotropha</name>
    <dbReference type="NCBI Taxonomy" id="82367"/>
    <lineage>
        <taxon>Bacteria</taxon>
        <taxon>Pseudomonadati</taxon>
        <taxon>Pseudomonadota</taxon>
        <taxon>Alphaproteobacteria</taxon>
        <taxon>Rhodobacterales</taxon>
        <taxon>Paracoccaceae</taxon>
        <taxon>Paracoccus</taxon>
    </lineage>
</organism>
<accession>A0A7H9BYJ0</accession>
<dbReference type="EMBL" id="CP058690">
    <property type="protein sequence ID" value="QLH15836.1"/>
    <property type="molecule type" value="Genomic_DNA"/>
</dbReference>
<evidence type="ECO:0000313" key="1">
    <source>
        <dbReference type="EMBL" id="QLH15836.1"/>
    </source>
</evidence>
<evidence type="ECO:0000313" key="2">
    <source>
        <dbReference type="Proteomes" id="UP000509322"/>
    </source>
</evidence>
<name>A0A7H9BYJ0_PARPN</name>
<reference evidence="1 2" key="1">
    <citation type="submission" date="2020-07" db="EMBL/GenBank/DDBJ databases">
        <title>The complete genome of Paracoccus pantotrophus ACCC 10489.</title>
        <authorList>
            <person name="Si Y."/>
        </authorList>
    </citation>
    <scope>NUCLEOTIDE SEQUENCE [LARGE SCALE GENOMIC DNA]</scope>
    <source>
        <strain evidence="1 2">ACCC10489</strain>
    </source>
</reference>
<sequence>MPSKQTIRPVSYEEKPGTFRVVNDAEGMGRALLTYCKPDDPSFRKAAKSCLWLEHGDLEPEEVRADFVQALTSAGVFVRDP</sequence>
<dbReference type="RefSeq" id="WP_036765412.1">
    <property type="nucleotide sequence ID" value="NZ_CP058690.1"/>
</dbReference>
<proteinExistence type="predicted"/>